<sequence>MYPKLVETKIRNIVHTNLRYCHSLKMKYYNFAYNLLCLLCILGTLAVLLYFKYKHKQDPVAQDEKENTKRDYILYNLRKFQNMNNKEIGTINSY</sequence>
<proteinExistence type="predicted"/>
<keyword evidence="1" id="KW-0812">Transmembrane</keyword>
<dbReference type="EMBL" id="MN741006">
    <property type="protein sequence ID" value="QHU22362.1"/>
    <property type="molecule type" value="Genomic_DNA"/>
</dbReference>
<organism evidence="2">
    <name type="scientific">viral metagenome</name>
    <dbReference type="NCBI Taxonomy" id="1070528"/>
    <lineage>
        <taxon>unclassified sequences</taxon>
        <taxon>metagenomes</taxon>
        <taxon>organismal metagenomes</taxon>
    </lineage>
</organism>
<feature type="transmembrane region" description="Helical" evidence="1">
    <location>
        <begin position="31"/>
        <end position="51"/>
    </location>
</feature>
<evidence type="ECO:0000313" key="2">
    <source>
        <dbReference type="EMBL" id="QHU22362.1"/>
    </source>
</evidence>
<protein>
    <submittedName>
        <fullName evidence="2">Uncharacterized protein</fullName>
    </submittedName>
</protein>
<evidence type="ECO:0000256" key="1">
    <source>
        <dbReference type="SAM" id="Phobius"/>
    </source>
</evidence>
<keyword evidence="1" id="KW-0472">Membrane</keyword>
<accession>A0A6C0KWK0</accession>
<keyword evidence="1" id="KW-1133">Transmembrane helix</keyword>
<reference evidence="2" key="1">
    <citation type="journal article" date="2020" name="Nature">
        <title>Giant virus diversity and host interactions through global metagenomics.</title>
        <authorList>
            <person name="Schulz F."/>
            <person name="Roux S."/>
            <person name="Paez-Espino D."/>
            <person name="Jungbluth S."/>
            <person name="Walsh D.A."/>
            <person name="Denef V.J."/>
            <person name="McMahon K.D."/>
            <person name="Konstantinidis K.T."/>
            <person name="Eloe-Fadrosh E.A."/>
            <person name="Kyrpides N.C."/>
            <person name="Woyke T."/>
        </authorList>
    </citation>
    <scope>NUCLEOTIDE SEQUENCE</scope>
    <source>
        <strain evidence="2">GVMAG-S-ERX555907-102</strain>
    </source>
</reference>
<name>A0A6C0KWK0_9ZZZZ</name>
<dbReference type="AlphaFoldDB" id="A0A6C0KWK0"/>